<dbReference type="Proteomes" id="UP001172673">
    <property type="component" value="Unassembled WGS sequence"/>
</dbReference>
<reference evidence="5" key="1">
    <citation type="submission" date="2022-10" db="EMBL/GenBank/DDBJ databases">
        <title>Culturing micro-colonial fungi from biological soil crusts in the Mojave desert and describing Neophaeococcomyces mojavensis, and introducing the new genera and species Taxawa tesnikishii.</title>
        <authorList>
            <person name="Kurbessoian T."/>
            <person name="Stajich J.E."/>
        </authorList>
    </citation>
    <scope>NUCLEOTIDE SEQUENCE</scope>
    <source>
        <strain evidence="5">TK_41</strain>
    </source>
</reference>
<dbReference type="InterPro" id="IPR020373">
    <property type="entry name" value="Kgd4/YMR-31"/>
</dbReference>
<evidence type="ECO:0000313" key="5">
    <source>
        <dbReference type="EMBL" id="KAJ9607952.1"/>
    </source>
</evidence>
<comment type="caution">
    <text evidence="5">The sequence shown here is derived from an EMBL/GenBank/DDBJ whole genome shotgun (WGS) entry which is preliminary data.</text>
</comment>
<keyword evidence="2" id="KW-0496">Mitochondrion</keyword>
<sequence>MWPSLVLRAAHQRTPLIKFLGKRSTPKSVDHTPHAHPASPTHSLPESFASYRSKAQQHGPLGGGGSNGGGGGGGSSSGGAPPSFSAPTTSSVTYGRIGGTAGRSLGSVKPKEGEFFDRTELPKRFQRTAWSEEEIEAVTSGGASLFG</sequence>
<evidence type="ECO:0000313" key="6">
    <source>
        <dbReference type="Proteomes" id="UP001172673"/>
    </source>
</evidence>
<evidence type="ECO:0000256" key="2">
    <source>
        <dbReference type="ARBA" id="ARBA00023128"/>
    </source>
</evidence>
<dbReference type="EMBL" id="JAPDRK010000011">
    <property type="protein sequence ID" value="KAJ9607952.1"/>
    <property type="molecule type" value="Genomic_DNA"/>
</dbReference>
<proteinExistence type="inferred from homology"/>
<organism evidence="5 6">
    <name type="scientific">Cladophialophora chaetospira</name>
    <dbReference type="NCBI Taxonomy" id="386627"/>
    <lineage>
        <taxon>Eukaryota</taxon>
        <taxon>Fungi</taxon>
        <taxon>Dikarya</taxon>
        <taxon>Ascomycota</taxon>
        <taxon>Pezizomycotina</taxon>
        <taxon>Eurotiomycetes</taxon>
        <taxon>Chaetothyriomycetidae</taxon>
        <taxon>Chaetothyriales</taxon>
        <taxon>Herpotrichiellaceae</taxon>
        <taxon>Cladophialophora</taxon>
    </lineage>
</organism>
<keyword evidence="6" id="KW-1185">Reference proteome</keyword>
<dbReference type="GO" id="GO:0004591">
    <property type="term" value="F:oxoglutarate dehydrogenase (succinyl-transferring) activity"/>
    <property type="evidence" value="ECO:0007669"/>
    <property type="project" value="TreeGrafter"/>
</dbReference>
<evidence type="ECO:0000256" key="1">
    <source>
        <dbReference type="ARBA" id="ARBA00004173"/>
    </source>
</evidence>
<feature type="compositionally biased region" description="Low complexity" evidence="4">
    <location>
        <begin position="78"/>
        <end position="91"/>
    </location>
</feature>
<name>A0AA38X6W0_9EURO</name>
<dbReference type="GO" id="GO:0006103">
    <property type="term" value="P:2-oxoglutarate metabolic process"/>
    <property type="evidence" value="ECO:0007669"/>
    <property type="project" value="InterPro"/>
</dbReference>
<dbReference type="Pfam" id="PF10937">
    <property type="entry name" value="Kgd4-YMR31"/>
    <property type="match status" value="1"/>
</dbReference>
<evidence type="ECO:0000256" key="4">
    <source>
        <dbReference type="SAM" id="MobiDB-lite"/>
    </source>
</evidence>
<comment type="subcellular location">
    <subcellularLocation>
        <location evidence="1">Mitochondrion</location>
    </subcellularLocation>
</comment>
<dbReference type="GO" id="GO:0005739">
    <property type="term" value="C:mitochondrion"/>
    <property type="evidence" value="ECO:0007669"/>
    <property type="project" value="UniProtKB-SubCell"/>
</dbReference>
<dbReference type="PANTHER" id="PTHR31601:SF2">
    <property type="entry name" value="ALPHA-KETOGLUTARATE DEHYDROGENASE COMPONENT 4"/>
    <property type="match status" value="1"/>
</dbReference>
<accession>A0AA38X6W0</accession>
<feature type="compositionally biased region" description="Gly residues" evidence="4">
    <location>
        <begin position="60"/>
        <end position="77"/>
    </location>
</feature>
<protein>
    <recommendedName>
        <fullName evidence="7">Ribosomal protein YMR-31</fullName>
    </recommendedName>
</protein>
<gene>
    <name evidence="5" type="ORF">H2200_008031</name>
</gene>
<dbReference type="PANTHER" id="PTHR31601">
    <property type="entry name" value="28S RIBOSOMAL PROTEIN S36, MITOCHONDRIAL"/>
    <property type="match status" value="1"/>
</dbReference>
<comment type="similarity">
    <text evidence="3">Belongs to the alpha-ketoglutarate dehydrogenase component 4 family.</text>
</comment>
<evidence type="ECO:0008006" key="7">
    <source>
        <dbReference type="Google" id="ProtNLM"/>
    </source>
</evidence>
<evidence type="ECO:0000256" key="3">
    <source>
        <dbReference type="ARBA" id="ARBA00043970"/>
    </source>
</evidence>
<feature type="compositionally biased region" description="Low complexity" evidence="4">
    <location>
        <begin position="35"/>
        <end position="45"/>
    </location>
</feature>
<dbReference type="AlphaFoldDB" id="A0AA38X6W0"/>
<feature type="region of interest" description="Disordered" evidence="4">
    <location>
        <begin position="18"/>
        <end position="114"/>
    </location>
</feature>